<dbReference type="RefSeq" id="WP_344760485.1">
    <property type="nucleotide sequence ID" value="NZ_BAAAZU010000030.1"/>
</dbReference>
<keyword evidence="4" id="KW-0456">Lyase</keyword>
<proteinExistence type="predicted"/>
<comment type="subcellular location">
    <subcellularLocation>
        <location evidence="1">Periplasm</location>
    </subcellularLocation>
</comment>
<dbReference type="InterPro" id="IPR008929">
    <property type="entry name" value="Chondroitin_lyas"/>
</dbReference>
<keyword evidence="3" id="KW-0574">Periplasm</keyword>
<evidence type="ECO:0000256" key="3">
    <source>
        <dbReference type="ARBA" id="ARBA00022764"/>
    </source>
</evidence>
<evidence type="ECO:0000313" key="6">
    <source>
        <dbReference type="EMBL" id="GAA3931596.1"/>
    </source>
</evidence>
<dbReference type="InterPro" id="IPR012480">
    <property type="entry name" value="Hepar_II_III_C"/>
</dbReference>
<keyword evidence="7" id="KW-1185">Reference proteome</keyword>
<dbReference type="PANTHER" id="PTHR39210:SF1">
    <property type="entry name" value="HEPARIN-SULFATE LYASE"/>
    <property type="match status" value="1"/>
</dbReference>
<evidence type="ECO:0000259" key="5">
    <source>
        <dbReference type="Pfam" id="PF07940"/>
    </source>
</evidence>
<accession>A0ABP7MWK2</accession>
<reference evidence="7" key="1">
    <citation type="journal article" date="2019" name="Int. J. Syst. Evol. Microbiol.">
        <title>The Global Catalogue of Microorganisms (GCM) 10K type strain sequencing project: providing services to taxonomists for standard genome sequencing and annotation.</title>
        <authorList>
            <consortium name="The Broad Institute Genomics Platform"/>
            <consortium name="The Broad Institute Genome Sequencing Center for Infectious Disease"/>
            <person name="Wu L."/>
            <person name="Ma J."/>
        </authorList>
    </citation>
    <scope>NUCLEOTIDE SEQUENCE [LARGE SCALE GENOMIC DNA]</scope>
    <source>
        <strain evidence="7">JCM 16916</strain>
    </source>
</reference>
<evidence type="ECO:0000256" key="2">
    <source>
        <dbReference type="ARBA" id="ARBA00022729"/>
    </source>
</evidence>
<dbReference type="SUPFAM" id="SSF48230">
    <property type="entry name" value="Chondroitin AC/alginate lyase"/>
    <property type="match status" value="1"/>
</dbReference>
<evidence type="ECO:0000256" key="4">
    <source>
        <dbReference type="ARBA" id="ARBA00023239"/>
    </source>
</evidence>
<keyword evidence="2" id="KW-0732">Signal</keyword>
<gene>
    <name evidence="6" type="ORF">GCM10022229_26420</name>
</gene>
<dbReference type="PANTHER" id="PTHR39210">
    <property type="entry name" value="HEPARIN-SULFATE LYASE"/>
    <property type="match status" value="1"/>
</dbReference>
<dbReference type="Gene3D" id="2.70.98.70">
    <property type="match status" value="1"/>
</dbReference>
<dbReference type="Proteomes" id="UP001501727">
    <property type="component" value="Unassembled WGS sequence"/>
</dbReference>
<organism evidence="6 7">
    <name type="scientific">Luteimonas lutimaris</name>
    <dbReference type="NCBI Taxonomy" id="698645"/>
    <lineage>
        <taxon>Bacteria</taxon>
        <taxon>Pseudomonadati</taxon>
        <taxon>Pseudomonadota</taxon>
        <taxon>Gammaproteobacteria</taxon>
        <taxon>Lysobacterales</taxon>
        <taxon>Lysobacteraceae</taxon>
        <taxon>Luteimonas</taxon>
    </lineage>
</organism>
<comment type="caution">
    <text evidence="6">The sequence shown here is derived from an EMBL/GenBank/DDBJ whole genome shotgun (WGS) entry which is preliminary data.</text>
</comment>
<dbReference type="EMBL" id="BAAAZU010000030">
    <property type="protein sequence ID" value="GAA3931596.1"/>
    <property type="molecule type" value="Genomic_DNA"/>
</dbReference>
<evidence type="ECO:0000313" key="7">
    <source>
        <dbReference type="Proteomes" id="UP001501727"/>
    </source>
</evidence>
<dbReference type="Pfam" id="PF07940">
    <property type="entry name" value="Hepar_II_III_C"/>
    <property type="match status" value="1"/>
</dbReference>
<evidence type="ECO:0000256" key="1">
    <source>
        <dbReference type="ARBA" id="ARBA00004418"/>
    </source>
</evidence>
<name>A0ABP7MWK2_9GAMM</name>
<feature type="domain" description="Heparinase II/III-like C-terminal" evidence="5">
    <location>
        <begin position="307"/>
        <end position="488"/>
    </location>
</feature>
<protein>
    <recommendedName>
        <fullName evidence="5">Heparinase II/III-like C-terminal domain-containing protein</fullName>
    </recommendedName>
</protein>
<dbReference type="Gene3D" id="1.50.10.100">
    <property type="entry name" value="Chondroitin AC/alginate lyase"/>
    <property type="match status" value="1"/>
</dbReference>
<sequence length="583" mass="65925">MYEKLRQPDFDRYRKPEALSLFLSAGEIDICRPFAPWQLPEEPTWREDPHGDDTWGLYYHALGWMIILDHGIDNAPNAETRSACSGRLEHLLFSYLRHVVETPEEEVHRMLWFDHATAWRASAIAYLYQRRFKDKASPDETALFRAAARRHEEKLREFIESGRWNANNHGIFHAEALWDLVQVFEGPDDGLAEIALGHMRNVFSNMIDFEEGVCREQSIYYHLFDASLLADSARYMEGFGVEVVPGYKEILARMLDFFHAFCPQGEFLQSIGDTQFGKKPDSRLLQNISSAAPHWELAGGEHPSDPTLRTFPRNGYYFFREEANGNSPSSFAILIDKPYHGAHGHADGGSFMLNRGGEPFLVDSGGPYAYGKRLRFNYFKAAEAHNVAILDEKSQNYLTRVTAISQAKLGNSVRLETVDLEGTTWQRTAVSLRGGTFVLIDRFLKGPADIVDVLFHLSPTIDVTQLSDSTRRLKGEESFIDVWQASNAKLKTTLNSGEEGFPRGLLTRDLAKVEPGPVLSTRLRANDTWLVTVLGNAASPPLVQTLYGGKLVRVMTYAEQAMAVDCSLDNHSLPPRIYSFRTH</sequence>